<dbReference type="Pfam" id="PF04082">
    <property type="entry name" value="Fungal_trans"/>
    <property type="match status" value="1"/>
</dbReference>
<comment type="subcellular location">
    <subcellularLocation>
        <location evidence="1">Nucleus</location>
    </subcellularLocation>
</comment>
<dbReference type="InterPro" id="IPR036864">
    <property type="entry name" value="Zn2-C6_fun-type_DNA-bd_sf"/>
</dbReference>
<feature type="domain" description="Zn(2)-C6 fungal-type" evidence="9">
    <location>
        <begin position="30"/>
        <end position="59"/>
    </location>
</feature>
<dbReference type="GO" id="GO:0005634">
    <property type="term" value="C:nucleus"/>
    <property type="evidence" value="ECO:0007669"/>
    <property type="project" value="UniProtKB-SubCell"/>
</dbReference>
<dbReference type="SMART" id="SM00906">
    <property type="entry name" value="Fungal_trans"/>
    <property type="match status" value="1"/>
</dbReference>
<evidence type="ECO:0000256" key="3">
    <source>
        <dbReference type="ARBA" id="ARBA00022833"/>
    </source>
</evidence>
<comment type="caution">
    <text evidence="10">The sequence shown here is derived from an EMBL/GenBank/DDBJ whole genome shotgun (WGS) entry which is preliminary data.</text>
</comment>
<keyword evidence="3" id="KW-0862">Zinc</keyword>
<dbReference type="Proteomes" id="UP000639643">
    <property type="component" value="Unassembled WGS sequence"/>
</dbReference>
<dbReference type="GO" id="GO:0006351">
    <property type="term" value="P:DNA-templated transcription"/>
    <property type="evidence" value="ECO:0007669"/>
    <property type="project" value="InterPro"/>
</dbReference>
<dbReference type="CDD" id="cd12148">
    <property type="entry name" value="fungal_TF_MHR"/>
    <property type="match status" value="1"/>
</dbReference>
<reference evidence="10" key="1">
    <citation type="journal article" date="2020" name="Phytopathology">
        <title>Genome Sequence Resources of Colletotrichum truncatum, C. plurivorum, C. musicola, and C. sojae: Four Species Pathogenic to Soybean (Glycine max).</title>
        <authorList>
            <person name="Rogerio F."/>
            <person name="Boufleur T.R."/>
            <person name="Ciampi-Guillardi M."/>
            <person name="Sukno S.A."/>
            <person name="Thon M.R."/>
            <person name="Massola Junior N.S."/>
            <person name="Baroncelli R."/>
        </authorList>
    </citation>
    <scope>NUCLEOTIDE SEQUENCE</scope>
    <source>
        <strain evidence="10">LFN0074</strain>
    </source>
</reference>
<dbReference type="PROSITE" id="PS50048">
    <property type="entry name" value="ZN2_CY6_FUNGAL_2"/>
    <property type="match status" value="1"/>
</dbReference>
<dbReference type="PANTHER" id="PTHR47782:SF14">
    <property type="entry name" value="ZN(II)2CYS6 TRANSCRIPTION FACTOR (EUROFUNG)"/>
    <property type="match status" value="1"/>
</dbReference>
<feature type="region of interest" description="Disordered" evidence="8">
    <location>
        <begin position="96"/>
        <end position="127"/>
    </location>
</feature>
<organism evidence="10 11">
    <name type="scientific">Colletotrichum musicola</name>
    <dbReference type="NCBI Taxonomy" id="2175873"/>
    <lineage>
        <taxon>Eukaryota</taxon>
        <taxon>Fungi</taxon>
        <taxon>Dikarya</taxon>
        <taxon>Ascomycota</taxon>
        <taxon>Pezizomycotina</taxon>
        <taxon>Sordariomycetes</taxon>
        <taxon>Hypocreomycetidae</taxon>
        <taxon>Glomerellales</taxon>
        <taxon>Glomerellaceae</taxon>
        <taxon>Colletotrichum</taxon>
        <taxon>Colletotrichum orchidearum species complex</taxon>
    </lineage>
</organism>
<accession>A0A8H6JSW9</accession>
<evidence type="ECO:0000313" key="11">
    <source>
        <dbReference type="Proteomes" id="UP000639643"/>
    </source>
</evidence>
<dbReference type="InterPro" id="IPR001138">
    <property type="entry name" value="Zn2Cys6_DnaBD"/>
</dbReference>
<dbReference type="OrthoDB" id="1621678at2759"/>
<dbReference type="InterPro" id="IPR052202">
    <property type="entry name" value="Yeast_MetPath_Reg"/>
</dbReference>
<dbReference type="AlphaFoldDB" id="A0A8H6JSW9"/>
<sequence>MSPSTPRSTTAAAPAAGAIPEGEQGLRLFACERCSRRKQRCDRVLPVCAPCRCTPGAICERSRREDGVVRGRDMEVMRKGVVTTLLERIATLEREAAERGTAVAQSESEESPSQPEPEPAPDGGVNISHLSLSAMAEPRSRQGEFLKQLSVARLVASVTETYGGSPEATAPADPLCDGISRYIRNPVGASHRLHIPRREADKALATYLDLVDFRYPRLRVDKVRAGIDAVSAEDDGKHYREVLERDPAHVFMAYAVVAIVPLMSDGDSYPIAQGSWISIHLLGKCLEVLGRVFRQEDDVDVIQCLQLLVILSIHCSAAGSAWHLVGFAMNKCIALGYHREDPKSAVLAGATAEDLQQRRWAFWGCYWLDRLVCAALGRPFSSTTRTLRRRSRM</sequence>
<dbReference type="PROSITE" id="PS00463">
    <property type="entry name" value="ZN2_CY6_FUNGAL_1"/>
    <property type="match status" value="1"/>
</dbReference>
<keyword evidence="7" id="KW-0539">Nucleus</keyword>
<dbReference type="GO" id="GO:0008270">
    <property type="term" value="F:zinc ion binding"/>
    <property type="evidence" value="ECO:0007669"/>
    <property type="project" value="InterPro"/>
</dbReference>
<dbReference type="GO" id="GO:0000981">
    <property type="term" value="F:DNA-binding transcription factor activity, RNA polymerase II-specific"/>
    <property type="evidence" value="ECO:0007669"/>
    <property type="project" value="InterPro"/>
</dbReference>
<evidence type="ECO:0000256" key="7">
    <source>
        <dbReference type="ARBA" id="ARBA00023242"/>
    </source>
</evidence>
<proteinExistence type="predicted"/>
<gene>
    <name evidence="10" type="ORF">CMUS01_11950</name>
</gene>
<protein>
    <submittedName>
        <fullName evidence="10">Protein STB5-like protein 4</fullName>
    </submittedName>
</protein>
<evidence type="ECO:0000313" key="10">
    <source>
        <dbReference type="EMBL" id="KAF6818241.1"/>
    </source>
</evidence>
<keyword evidence="11" id="KW-1185">Reference proteome</keyword>
<dbReference type="Gene3D" id="4.10.240.10">
    <property type="entry name" value="Zn(2)-C6 fungal-type DNA-binding domain"/>
    <property type="match status" value="1"/>
</dbReference>
<keyword evidence="4" id="KW-0805">Transcription regulation</keyword>
<evidence type="ECO:0000256" key="8">
    <source>
        <dbReference type="SAM" id="MobiDB-lite"/>
    </source>
</evidence>
<dbReference type="GO" id="GO:0043565">
    <property type="term" value="F:sequence-specific DNA binding"/>
    <property type="evidence" value="ECO:0007669"/>
    <property type="project" value="TreeGrafter"/>
</dbReference>
<evidence type="ECO:0000256" key="1">
    <source>
        <dbReference type="ARBA" id="ARBA00004123"/>
    </source>
</evidence>
<dbReference type="InterPro" id="IPR007219">
    <property type="entry name" value="XnlR_reg_dom"/>
</dbReference>
<keyword evidence="5" id="KW-0238">DNA-binding</keyword>
<evidence type="ECO:0000256" key="2">
    <source>
        <dbReference type="ARBA" id="ARBA00022723"/>
    </source>
</evidence>
<evidence type="ECO:0000256" key="4">
    <source>
        <dbReference type="ARBA" id="ARBA00023015"/>
    </source>
</evidence>
<keyword evidence="6" id="KW-0804">Transcription</keyword>
<dbReference type="EMBL" id="WIGM01000638">
    <property type="protein sequence ID" value="KAF6818241.1"/>
    <property type="molecule type" value="Genomic_DNA"/>
</dbReference>
<dbReference type="CDD" id="cd00067">
    <property type="entry name" value="GAL4"/>
    <property type="match status" value="1"/>
</dbReference>
<dbReference type="PANTHER" id="PTHR47782">
    <property type="entry name" value="ZN(II)2CYS6 TRANSCRIPTION FACTOR (EUROFUNG)-RELATED"/>
    <property type="match status" value="1"/>
</dbReference>
<keyword evidence="2" id="KW-0479">Metal-binding</keyword>
<name>A0A8H6JSW9_9PEZI</name>
<evidence type="ECO:0000256" key="5">
    <source>
        <dbReference type="ARBA" id="ARBA00023125"/>
    </source>
</evidence>
<evidence type="ECO:0000256" key="6">
    <source>
        <dbReference type="ARBA" id="ARBA00023163"/>
    </source>
</evidence>
<dbReference type="GO" id="GO:0045944">
    <property type="term" value="P:positive regulation of transcription by RNA polymerase II"/>
    <property type="evidence" value="ECO:0007669"/>
    <property type="project" value="TreeGrafter"/>
</dbReference>
<evidence type="ECO:0000259" key="9">
    <source>
        <dbReference type="PROSITE" id="PS50048"/>
    </source>
</evidence>